<keyword evidence="2" id="KW-1133">Transmembrane helix</keyword>
<protein>
    <recommendedName>
        <fullName evidence="3">DUF5666 domain-containing protein</fullName>
    </recommendedName>
</protein>
<evidence type="ECO:0000256" key="2">
    <source>
        <dbReference type="SAM" id="Phobius"/>
    </source>
</evidence>
<gene>
    <name evidence="4" type="ORF">COT26_02135</name>
</gene>
<evidence type="ECO:0000313" key="4">
    <source>
        <dbReference type="EMBL" id="PIS40656.1"/>
    </source>
</evidence>
<dbReference type="InterPro" id="IPR043724">
    <property type="entry name" value="DUF5666"/>
</dbReference>
<name>A0A2H0YQF9_9BACT</name>
<comment type="caution">
    <text evidence="4">The sequence shown here is derived from an EMBL/GenBank/DDBJ whole genome shotgun (WGS) entry which is preliminary data.</text>
</comment>
<evidence type="ECO:0000259" key="3">
    <source>
        <dbReference type="Pfam" id="PF18914"/>
    </source>
</evidence>
<organism evidence="4 5">
    <name type="scientific">Candidatus Kerfeldbacteria bacterium CG08_land_8_20_14_0_20_43_14</name>
    <dbReference type="NCBI Taxonomy" id="2014246"/>
    <lineage>
        <taxon>Bacteria</taxon>
        <taxon>Candidatus Kerfeldiibacteriota</taxon>
    </lineage>
</organism>
<feature type="transmembrane region" description="Helical" evidence="2">
    <location>
        <begin position="6"/>
        <end position="26"/>
    </location>
</feature>
<dbReference type="EMBL" id="PEXW01000046">
    <property type="protein sequence ID" value="PIS40656.1"/>
    <property type="molecule type" value="Genomic_DNA"/>
</dbReference>
<reference evidence="5" key="1">
    <citation type="submission" date="2017-09" db="EMBL/GenBank/DDBJ databases">
        <title>Depth-based differentiation of microbial function through sediment-hosted aquifers and enrichment of novel symbionts in the deep terrestrial subsurface.</title>
        <authorList>
            <person name="Probst A.J."/>
            <person name="Ladd B."/>
            <person name="Jarett J.K."/>
            <person name="Geller-Mcgrath D.E."/>
            <person name="Sieber C.M.K."/>
            <person name="Emerson J.B."/>
            <person name="Anantharaman K."/>
            <person name="Thomas B.C."/>
            <person name="Malmstrom R."/>
            <person name="Stieglmeier M."/>
            <person name="Klingl A."/>
            <person name="Woyke T."/>
            <person name="Ryan C.M."/>
            <person name="Banfield J.F."/>
        </authorList>
    </citation>
    <scope>NUCLEOTIDE SEQUENCE [LARGE SCALE GENOMIC DNA]</scope>
</reference>
<feature type="region of interest" description="Disordered" evidence="1">
    <location>
        <begin position="60"/>
        <end position="82"/>
    </location>
</feature>
<accession>A0A2H0YQF9</accession>
<dbReference type="AlphaFoldDB" id="A0A2H0YQF9"/>
<proteinExistence type="predicted"/>
<evidence type="ECO:0000313" key="5">
    <source>
        <dbReference type="Proteomes" id="UP000236845"/>
    </source>
</evidence>
<dbReference type="Proteomes" id="UP000236845">
    <property type="component" value="Unassembled WGS sequence"/>
</dbReference>
<keyword evidence="2" id="KW-0472">Membrane</keyword>
<sequence length="169" mass="17237">MKKQYLITLVIAIIVGAGAFFGGMTFQKKQDSLSGLSGQELTTKMQSLGLTGNGFGGGRNINGNGGFPGGANGRQFGEGGGVSGDIVSVDPQSITVKQQDGSTKTVYYSSSTLIYKTVTGSTSELTTGTRVRVTGTANTDGSVTATEVQLNPVVPQIPSNSSTNTSASN</sequence>
<keyword evidence="2" id="KW-0812">Transmembrane</keyword>
<evidence type="ECO:0000256" key="1">
    <source>
        <dbReference type="SAM" id="MobiDB-lite"/>
    </source>
</evidence>
<feature type="domain" description="DUF5666" evidence="3">
    <location>
        <begin position="84"/>
        <end position="148"/>
    </location>
</feature>
<dbReference type="Pfam" id="PF18914">
    <property type="entry name" value="DUF5666"/>
    <property type="match status" value="1"/>
</dbReference>